<accession>B7ASB2</accession>
<dbReference type="PROSITE" id="PS00304">
    <property type="entry name" value="SASP_1"/>
    <property type="match status" value="1"/>
</dbReference>
<comment type="caution">
    <text evidence="4">The sequence shown here is derived from an EMBL/GenBank/DDBJ whole genome shotgun (WGS) entry which is preliminary data.</text>
</comment>
<dbReference type="InterPro" id="IPR018126">
    <property type="entry name" value="SASP_alpha/beta-type_CS"/>
</dbReference>
<dbReference type="Pfam" id="PF00269">
    <property type="entry name" value="SASP"/>
    <property type="match status" value="1"/>
</dbReference>
<dbReference type="InterPro" id="IPR001448">
    <property type="entry name" value="SASP_alpha/beta-type"/>
</dbReference>
<evidence type="ECO:0000313" key="4">
    <source>
        <dbReference type="EMBL" id="EEC57458.1"/>
    </source>
</evidence>
<evidence type="ECO:0008006" key="6">
    <source>
        <dbReference type="Google" id="ProtNLM"/>
    </source>
</evidence>
<keyword evidence="3" id="KW-0238">DNA-binding</keyword>
<protein>
    <recommendedName>
        <fullName evidence="6">Small, acid-soluble spore protein, alpha/beta type</fullName>
    </recommendedName>
</protein>
<dbReference type="AlphaFoldDB" id="B7ASB2"/>
<dbReference type="Gene3D" id="6.10.10.80">
    <property type="entry name" value="Small, acid-soluble spore protein, alpha/beta type-like"/>
    <property type="match status" value="1"/>
</dbReference>
<dbReference type="InterPro" id="IPR038300">
    <property type="entry name" value="SASP_sf_alpha/beta"/>
</dbReference>
<sequence>MTGRKKELIKYEIHGRIVECEPDETLKYEVADELGLLDKVIDSGWKQLSAREAGRIGGIIGRIRKNEDNNKSNAKHL</sequence>
<dbReference type="GO" id="GO:0006265">
    <property type="term" value="P:DNA topological change"/>
    <property type="evidence" value="ECO:0007669"/>
    <property type="project" value="InterPro"/>
</dbReference>
<dbReference type="STRING" id="483218.BACPEC_01967"/>
<organism evidence="4 5">
    <name type="scientific">[Bacteroides] pectinophilus ATCC 43243</name>
    <dbReference type="NCBI Taxonomy" id="483218"/>
    <lineage>
        <taxon>Bacteria</taxon>
        <taxon>Bacillati</taxon>
        <taxon>Bacillota</taxon>
        <taxon>Clostridia</taxon>
        <taxon>Eubacteriales</taxon>
    </lineage>
</organism>
<proteinExistence type="inferred from homology"/>
<comment type="function">
    <text evidence="1">SASP are bound to spore DNA. They are double-stranded DNA-binding proteins that cause DNA to change to an a-like conformation. They protect the DNA backbone from chemical and enzymatic cleavage and are thus involved in dormant spore's high resistance to UV light.</text>
</comment>
<reference evidence="4 5" key="1">
    <citation type="submission" date="2008-11" db="EMBL/GenBank/DDBJ databases">
        <title>Draft genome sequence of Bacteroides pectinophilus (ATCC 43243).</title>
        <authorList>
            <person name="Sudarsanam P."/>
            <person name="Ley R."/>
            <person name="Guruge J."/>
            <person name="Turnbaugh P.J."/>
            <person name="Mahowald M."/>
            <person name="Liep D."/>
            <person name="Gordon J."/>
        </authorList>
    </citation>
    <scope>NUCLEOTIDE SEQUENCE [LARGE SCALE GENOMIC DNA]</scope>
    <source>
        <strain evidence="4 5">ATCC 43243</strain>
    </source>
</reference>
<dbReference type="GO" id="GO:0003690">
    <property type="term" value="F:double-stranded DNA binding"/>
    <property type="evidence" value="ECO:0007669"/>
    <property type="project" value="InterPro"/>
</dbReference>
<evidence type="ECO:0000256" key="3">
    <source>
        <dbReference type="ARBA" id="ARBA00023125"/>
    </source>
</evidence>
<evidence type="ECO:0000256" key="1">
    <source>
        <dbReference type="ARBA" id="ARBA00003863"/>
    </source>
</evidence>
<dbReference type="eggNOG" id="ENOG5033CAV">
    <property type="taxonomic scope" value="Bacteria"/>
</dbReference>
<comment type="similarity">
    <text evidence="2">Belongs to the alpha/beta-type SASP family.</text>
</comment>
<evidence type="ECO:0000313" key="5">
    <source>
        <dbReference type="Proteomes" id="UP000003136"/>
    </source>
</evidence>
<dbReference type="HOGENOM" id="CLU_169738_1_1_9"/>
<dbReference type="EMBL" id="ABVQ01000036">
    <property type="protein sequence ID" value="EEC57458.1"/>
    <property type="molecule type" value="Genomic_DNA"/>
</dbReference>
<evidence type="ECO:0000256" key="2">
    <source>
        <dbReference type="ARBA" id="ARBA00005442"/>
    </source>
</evidence>
<dbReference type="Proteomes" id="UP000003136">
    <property type="component" value="Unassembled WGS sequence"/>
</dbReference>
<name>B7ASB2_9FIRM</name>
<gene>
    <name evidence="4" type="ORF">BACPEC_01967</name>
</gene>
<keyword evidence="5" id="KW-1185">Reference proteome</keyword>
<reference evidence="4 5" key="2">
    <citation type="submission" date="2008-11" db="EMBL/GenBank/DDBJ databases">
        <authorList>
            <person name="Fulton L."/>
            <person name="Clifton S."/>
            <person name="Fulton B."/>
            <person name="Xu J."/>
            <person name="Minx P."/>
            <person name="Pepin K.H."/>
            <person name="Johnson M."/>
            <person name="Bhonagiri V."/>
            <person name="Nash W.E."/>
            <person name="Mardis E.R."/>
            <person name="Wilson R.K."/>
        </authorList>
    </citation>
    <scope>NUCLEOTIDE SEQUENCE [LARGE SCALE GENOMIC DNA]</scope>
    <source>
        <strain evidence="4 5">ATCC 43243</strain>
    </source>
</reference>